<organism evidence="2 3">
    <name type="scientific">Streptococcus downei MFe28</name>
    <dbReference type="NCBI Taxonomy" id="764290"/>
    <lineage>
        <taxon>Bacteria</taxon>
        <taxon>Bacillati</taxon>
        <taxon>Bacillota</taxon>
        <taxon>Bacilli</taxon>
        <taxon>Lactobacillales</taxon>
        <taxon>Streptococcaceae</taxon>
        <taxon>Streptococcus</taxon>
    </lineage>
</organism>
<sequence length="141" mass="15822">MISFLLTALAYILLTISASQFLLSIPVPMLLLLLYVIPLIINFIVQLLQEKRFRLMSSLILPSFSLLYYLGFSYLTSSTGTWSQFIQANEFSNSQMSLNITTNLFASSQLIFVGLLFYGISLATVIISNKVNAKEGEKKYA</sequence>
<dbReference type="Proteomes" id="UP000254082">
    <property type="component" value="Unassembled WGS sequence"/>
</dbReference>
<feature type="transmembrane region" description="Helical" evidence="1">
    <location>
        <begin position="104"/>
        <end position="128"/>
    </location>
</feature>
<name>A0A380JDD1_STRDO</name>
<keyword evidence="3" id="KW-1185">Reference proteome</keyword>
<evidence type="ECO:0000313" key="2">
    <source>
        <dbReference type="EMBL" id="SUN35417.1"/>
    </source>
</evidence>
<feature type="transmembrane region" description="Helical" evidence="1">
    <location>
        <begin position="55"/>
        <end position="75"/>
    </location>
</feature>
<keyword evidence="1" id="KW-0472">Membrane</keyword>
<dbReference type="EMBL" id="UHFA01000002">
    <property type="protein sequence ID" value="SUN35417.1"/>
    <property type="molecule type" value="Genomic_DNA"/>
</dbReference>
<reference evidence="2 3" key="1">
    <citation type="submission" date="2018-06" db="EMBL/GenBank/DDBJ databases">
        <authorList>
            <consortium name="Pathogen Informatics"/>
            <person name="Doyle S."/>
        </authorList>
    </citation>
    <scope>NUCLEOTIDE SEQUENCE [LARGE SCALE GENOMIC DNA]</scope>
    <source>
        <strain evidence="3">NCTC 11391</strain>
    </source>
</reference>
<evidence type="ECO:0000313" key="3">
    <source>
        <dbReference type="Proteomes" id="UP000254082"/>
    </source>
</evidence>
<proteinExistence type="predicted"/>
<accession>A0A380JDD1</accession>
<keyword evidence="1" id="KW-1133">Transmembrane helix</keyword>
<protein>
    <submittedName>
        <fullName evidence="2">Membrane protein</fullName>
    </submittedName>
</protein>
<dbReference type="NCBIfam" id="NF038270">
    <property type="entry name" value="membran_MsaC"/>
    <property type="match status" value="1"/>
</dbReference>
<keyword evidence="1" id="KW-0812">Transmembrane</keyword>
<feature type="transmembrane region" description="Helical" evidence="1">
    <location>
        <begin position="28"/>
        <end position="48"/>
    </location>
</feature>
<evidence type="ECO:0000256" key="1">
    <source>
        <dbReference type="SAM" id="Phobius"/>
    </source>
</evidence>
<dbReference type="RefSeq" id="WP_019788283.1">
    <property type="nucleotide sequence ID" value="NZ_UHFA01000002.1"/>
</dbReference>
<dbReference type="AlphaFoldDB" id="A0A380JDD1"/>
<gene>
    <name evidence="2" type="ORF">NCTC11391_00421</name>
</gene>